<sequence length="107" mass="11832">MLVLTILSEFDLASICPLLCRSWPVLVFWIRWSSLLDVHQAASGNVRKNLYLPVYEVLVGGSLRCFFRVLGGGGLAEGIPTKQLPHMLYLIVSMCKDHTILGSSVSI</sequence>
<keyword evidence="2" id="KW-1185">Reference proteome</keyword>
<dbReference type="Proteomes" id="UP000824890">
    <property type="component" value="Unassembled WGS sequence"/>
</dbReference>
<accession>A0ABQ7WY80</accession>
<organism evidence="1 2">
    <name type="scientific">Brassica napus</name>
    <name type="common">Rape</name>
    <dbReference type="NCBI Taxonomy" id="3708"/>
    <lineage>
        <taxon>Eukaryota</taxon>
        <taxon>Viridiplantae</taxon>
        <taxon>Streptophyta</taxon>
        <taxon>Embryophyta</taxon>
        <taxon>Tracheophyta</taxon>
        <taxon>Spermatophyta</taxon>
        <taxon>Magnoliopsida</taxon>
        <taxon>eudicotyledons</taxon>
        <taxon>Gunneridae</taxon>
        <taxon>Pentapetalae</taxon>
        <taxon>rosids</taxon>
        <taxon>malvids</taxon>
        <taxon>Brassicales</taxon>
        <taxon>Brassicaceae</taxon>
        <taxon>Brassiceae</taxon>
        <taxon>Brassica</taxon>
    </lineage>
</organism>
<comment type="caution">
    <text evidence="1">The sequence shown here is derived from an EMBL/GenBank/DDBJ whole genome shotgun (WGS) entry which is preliminary data.</text>
</comment>
<protein>
    <submittedName>
        <fullName evidence="1">Uncharacterized protein</fullName>
    </submittedName>
</protein>
<proteinExistence type="predicted"/>
<name>A0ABQ7WY80_BRANA</name>
<evidence type="ECO:0000313" key="2">
    <source>
        <dbReference type="Proteomes" id="UP000824890"/>
    </source>
</evidence>
<dbReference type="EMBL" id="JAGKQM010002814">
    <property type="protein sequence ID" value="KAH0845220.1"/>
    <property type="molecule type" value="Genomic_DNA"/>
</dbReference>
<reference evidence="1 2" key="1">
    <citation type="submission" date="2021-05" db="EMBL/GenBank/DDBJ databases">
        <title>Genome Assembly of Synthetic Allotetraploid Brassica napus Reveals Homoeologous Exchanges between Subgenomes.</title>
        <authorList>
            <person name="Davis J.T."/>
        </authorList>
    </citation>
    <scope>NUCLEOTIDE SEQUENCE [LARGE SCALE GENOMIC DNA]</scope>
    <source>
        <strain evidence="2">cv. Da-Ae</strain>
        <tissue evidence="1">Seedling</tissue>
    </source>
</reference>
<gene>
    <name evidence="1" type="ORF">HID58_091901</name>
</gene>
<evidence type="ECO:0000313" key="1">
    <source>
        <dbReference type="EMBL" id="KAH0845220.1"/>
    </source>
</evidence>